<organism evidence="2 3">
    <name type="scientific">Pseudonocardia yunnanensis</name>
    <dbReference type="NCBI Taxonomy" id="58107"/>
    <lineage>
        <taxon>Bacteria</taxon>
        <taxon>Bacillati</taxon>
        <taxon>Actinomycetota</taxon>
        <taxon>Actinomycetes</taxon>
        <taxon>Pseudonocardiales</taxon>
        <taxon>Pseudonocardiaceae</taxon>
        <taxon>Pseudonocardia</taxon>
    </lineage>
</organism>
<proteinExistence type="predicted"/>
<protein>
    <submittedName>
        <fullName evidence="2">Uncharacterized protein</fullName>
    </submittedName>
</protein>
<evidence type="ECO:0000313" key="2">
    <source>
        <dbReference type="EMBL" id="MFD1519074.1"/>
    </source>
</evidence>
<name>A0ABW4EYL9_9PSEU</name>
<evidence type="ECO:0000256" key="1">
    <source>
        <dbReference type="SAM" id="MobiDB-lite"/>
    </source>
</evidence>
<accession>A0ABW4EYL9</accession>
<dbReference type="Proteomes" id="UP001597114">
    <property type="component" value="Unassembled WGS sequence"/>
</dbReference>
<sequence length="45" mass="4678">MARIPDVLRAPLMSIGPIGIGAPERFDRASPVGTAPVHPLPAEGF</sequence>
<evidence type="ECO:0000313" key="3">
    <source>
        <dbReference type="Proteomes" id="UP001597114"/>
    </source>
</evidence>
<feature type="region of interest" description="Disordered" evidence="1">
    <location>
        <begin position="26"/>
        <end position="45"/>
    </location>
</feature>
<keyword evidence="3" id="KW-1185">Reference proteome</keyword>
<dbReference type="EMBL" id="JBHUCO010000015">
    <property type="protein sequence ID" value="MFD1519074.1"/>
    <property type="molecule type" value="Genomic_DNA"/>
</dbReference>
<comment type="caution">
    <text evidence="2">The sequence shown here is derived from an EMBL/GenBank/DDBJ whole genome shotgun (WGS) entry which is preliminary data.</text>
</comment>
<gene>
    <name evidence="2" type="ORF">ACFSJD_16385</name>
</gene>
<dbReference type="RefSeq" id="WP_344718522.1">
    <property type="nucleotide sequence ID" value="NZ_BAAAUS010000001.1"/>
</dbReference>
<reference evidence="3" key="1">
    <citation type="journal article" date="2019" name="Int. J. Syst. Evol. Microbiol.">
        <title>The Global Catalogue of Microorganisms (GCM) 10K type strain sequencing project: providing services to taxonomists for standard genome sequencing and annotation.</title>
        <authorList>
            <consortium name="The Broad Institute Genomics Platform"/>
            <consortium name="The Broad Institute Genome Sequencing Center for Infectious Disease"/>
            <person name="Wu L."/>
            <person name="Ma J."/>
        </authorList>
    </citation>
    <scope>NUCLEOTIDE SEQUENCE [LARGE SCALE GENOMIC DNA]</scope>
    <source>
        <strain evidence="3">CCM 7043</strain>
    </source>
</reference>